<gene>
    <name evidence="1" type="ORF">M011DRAFT_479514</name>
</gene>
<accession>A0A6A6V5F9</accession>
<dbReference type="OrthoDB" id="3552888at2759"/>
<evidence type="ECO:0000313" key="1">
    <source>
        <dbReference type="EMBL" id="KAF2744750.1"/>
    </source>
</evidence>
<dbReference type="Proteomes" id="UP000799440">
    <property type="component" value="Unassembled WGS sequence"/>
</dbReference>
<protein>
    <recommendedName>
        <fullName evidence="3">Secreted protein</fullName>
    </recommendedName>
</protein>
<evidence type="ECO:0000313" key="2">
    <source>
        <dbReference type="Proteomes" id="UP000799440"/>
    </source>
</evidence>
<dbReference type="AlphaFoldDB" id="A0A6A6V5F9"/>
<dbReference type="EMBL" id="MU006586">
    <property type="protein sequence ID" value="KAF2744750.1"/>
    <property type="molecule type" value="Genomic_DNA"/>
</dbReference>
<organism evidence="1 2">
    <name type="scientific">Sporormia fimetaria CBS 119925</name>
    <dbReference type="NCBI Taxonomy" id="1340428"/>
    <lineage>
        <taxon>Eukaryota</taxon>
        <taxon>Fungi</taxon>
        <taxon>Dikarya</taxon>
        <taxon>Ascomycota</taxon>
        <taxon>Pezizomycotina</taxon>
        <taxon>Dothideomycetes</taxon>
        <taxon>Pleosporomycetidae</taxon>
        <taxon>Pleosporales</taxon>
        <taxon>Sporormiaceae</taxon>
        <taxon>Sporormia</taxon>
    </lineage>
</organism>
<dbReference type="PANTHER" id="PTHR35605">
    <property type="entry name" value="ECP2 EFFECTOR PROTEIN DOMAIN-CONTAINING PROTEIN-RELATED"/>
    <property type="match status" value="1"/>
</dbReference>
<reference evidence="1" key="1">
    <citation type="journal article" date="2020" name="Stud. Mycol.">
        <title>101 Dothideomycetes genomes: a test case for predicting lifestyles and emergence of pathogens.</title>
        <authorList>
            <person name="Haridas S."/>
            <person name="Albert R."/>
            <person name="Binder M."/>
            <person name="Bloem J."/>
            <person name="Labutti K."/>
            <person name="Salamov A."/>
            <person name="Andreopoulos B."/>
            <person name="Baker S."/>
            <person name="Barry K."/>
            <person name="Bills G."/>
            <person name="Bluhm B."/>
            <person name="Cannon C."/>
            <person name="Castanera R."/>
            <person name="Culley D."/>
            <person name="Daum C."/>
            <person name="Ezra D."/>
            <person name="Gonzalez J."/>
            <person name="Henrissat B."/>
            <person name="Kuo A."/>
            <person name="Liang C."/>
            <person name="Lipzen A."/>
            <person name="Lutzoni F."/>
            <person name="Magnuson J."/>
            <person name="Mondo S."/>
            <person name="Nolan M."/>
            <person name="Ohm R."/>
            <person name="Pangilinan J."/>
            <person name="Park H.-J."/>
            <person name="Ramirez L."/>
            <person name="Alfaro M."/>
            <person name="Sun H."/>
            <person name="Tritt A."/>
            <person name="Yoshinaga Y."/>
            <person name="Zwiers L.-H."/>
            <person name="Turgeon B."/>
            <person name="Goodwin S."/>
            <person name="Spatafora J."/>
            <person name="Crous P."/>
            <person name="Grigoriev I."/>
        </authorList>
    </citation>
    <scope>NUCLEOTIDE SEQUENCE</scope>
    <source>
        <strain evidence="1">CBS 119925</strain>
    </source>
</reference>
<dbReference type="PANTHER" id="PTHR35605:SF1">
    <property type="entry name" value="ECP2 EFFECTOR PROTEIN DOMAIN-CONTAINING PROTEIN-RELATED"/>
    <property type="match status" value="1"/>
</dbReference>
<sequence>MLVAAIASSVAAVAIDSTAGSPIPGHKVVEIEWDIEVFPGEHKIFNGTVQEVVAKATELNPDFKITVEKRALGSSEPHVEARANLNKRGHINCGYWPETQAWTAHANVDYLRGVSGRPRNGPGPGACGRIACQYGSSIWWCNDNTFTKELDGFNAIANSAQRIIDVCRWNGPGPNPGVFTAGQNFEDSNWNTIVRGGDNC</sequence>
<keyword evidence="2" id="KW-1185">Reference proteome</keyword>
<name>A0A6A6V5F9_9PLEO</name>
<proteinExistence type="predicted"/>
<evidence type="ECO:0008006" key="3">
    <source>
        <dbReference type="Google" id="ProtNLM"/>
    </source>
</evidence>